<dbReference type="AlphaFoldDB" id="A0A4R0JIJ8"/>
<evidence type="ECO:0000313" key="2">
    <source>
        <dbReference type="Proteomes" id="UP000293342"/>
    </source>
</evidence>
<evidence type="ECO:0000313" key="1">
    <source>
        <dbReference type="EMBL" id="TCC46020.1"/>
    </source>
</evidence>
<organism evidence="1 2">
    <name type="scientific">Kribbella capetownensis</name>
    <dbReference type="NCBI Taxonomy" id="1572659"/>
    <lineage>
        <taxon>Bacteria</taxon>
        <taxon>Bacillati</taxon>
        <taxon>Actinomycetota</taxon>
        <taxon>Actinomycetes</taxon>
        <taxon>Propionibacteriales</taxon>
        <taxon>Kribbellaceae</taxon>
        <taxon>Kribbella</taxon>
    </lineage>
</organism>
<proteinExistence type="predicted"/>
<protein>
    <recommendedName>
        <fullName evidence="3">Smu12A</fullName>
    </recommendedName>
</protein>
<comment type="caution">
    <text evidence="1">The sequence shown here is derived from an EMBL/GenBank/DDBJ whole genome shotgun (WGS) entry which is preliminary data.</text>
</comment>
<name>A0A4R0JIJ8_9ACTN</name>
<reference evidence="1 2" key="1">
    <citation type="submission" date="2019-02" db="EMBL/GenBank/DDBJ databases">
        <title>Kribbella capetownensis sp. nov. and Kribbella speibonae sp. nov., isolated from soil.</title>
        <authorList>
            <person name="Curtis S.M."/>
            <person name="Norton I."/>
            <person name="Everest G.J."/>
            <person name="Meyers P.R."/>
        </authorList>
    </citation>
    <scope>NUCLEOTIDE SEQUENCE [LARGE SCALE GENOMIC DNA]</scope>
    <source>
        <strain evidence="1 2">YM53</strain>
    </source>
</reference>
<gene>
    <name evidence="1" type="ORF">E0H75_30435</name>
</gene>
<dbReference type="Proteomes" id="UP000293342">
    <property type="component" value="Unassembled WGS sequence"/>
</dbReference>
<dbReference type="EMBL" id="SJKD01000007">
    <property type="protein sequence ID" value="TCC46020.1"/>
    <property type="molecule type" value="Genomic_DNA"/>
</dbReference>
<keyword evidence="2" id="KW-1185">Reference proteome</keyword>
<dbReference type="RefSeq" id="WP_131517105.1">
    <property type="nucleotide sequence ID" value="NZ_SJKD01000007.1"/>
</dbReference>
<dbReference type="OrthoDB" id="3290566at2"/>
<evidence type="ECO:0008006" key="3">
    <source>
        <dbReference type="Google" id="ProtNLM"/>
    </source>
</evidence>
<accession>A0A4R0JIJ8</accession>
<sequence>MSTQTESERVRGWLTGRLPADWFEGEPELSIDRDEILVVGRIAAPEQSDDVSAAERSAAEEGRIKQYREDTRERRIEIARELEHATRRKVAWGVRCGETRTVFTSLSAPVMTRLRQPERQVLDTLVDAGVARSRSDALGWCVKLVAQHSESWLADLRDAMTKVEDVRRAGPDTATD</sequence>